<dbReference type="Proteomes" id="UP000541969">
    <property type="component" value="Unassembled WGS sequence"/>
</dbReference>
<keyword evidence="3" id="KW-1185">Reference proteome</keyword>
<feature type="compositionally biased region" description="Low complexity" evidence="1">
    <location>
        <begin position="16"/>
        <end position="29"/>
    </location>
</feature>
<feature type="region of interest" description="Disordered" evidence="1">
    <location>
        <begin position="1"/>
        <end position="98"/>
    </location>
</feature>
<organism evidence="2 3">
    <name type="scientific">Petropleomorpha daqingensis</name>
    <dbReference type="NCBI Taxonomy" id="2026353"/>
    <lineage>
        <taxon>Bacteria</taxon>
        <taxon>Bacillati</taxon>
        <taxon>Actinomycetota</taxon>
        <taxon>Actinomycetes</taxon>
        <taxon>Geodermatophilales</taxon>
        <taxon>Geodermatophilaceae</taxon>
        <taxon>Petropleomorpha</taxon>
    </lineage>
</organism>
<dbReference type="RefSeq" id="WP_179714839.1">
    <property type="nucleotide sequence ID" value="NZ_JACBZT010000001.1"/>
</dbReference>
<evidence type="ECO:0000313" key="3">
    <source>
        <dbReference type="Proteomes" id="UP000541969"/>
    </source>
</evidence>
<evidence type="ECO:0000313" key="2">
    <source>
        <dbReference type="EMBL" id="NYJ04074.1"/>
    </source>
</evidence>
<sequence length="98" mass="9677">MSAPIDDGAPDDARSGADVAEAIDVAEAGSQVQAPHDRGQFDTSGEAPVEQVRDDPEMTEGQVVHGSGGEGGTTSGGTEGVSSGAAQSVRGARPVDEA</sequence>
<evidence type="ECO:0000256" key="1">
    <source>
        <dbReference type="SAM" id="MobiDB-lite"/>
    </source>
</evidence>
<dbReference type="AlphaFoldDB" id="A0A853C8Z2"/>
<dbReference type="EMBL" id="JACBZT010000001">
    <property type="protein sequence ID" value="NYJ04074.1"/>
    <property type="molecule type" value="Genomic_DNA"/>
</dbReference>
<accession>A0A853C8Z2</accession>
<gene>
    <name evidence="2" type="ORF">GGQ55_000352</name>
</gene>
<feature type="compositionally biased region" description="Gly residues" evidence="1">
    <location>
        <begin position="66"/>
        <end position="79"/>
    </location>
</feature>
<comment type="caution">
    <text evidence="2">The sequence shown here is derived from an EMBL/GenBank/DDBJ whole genome shotgun (WGS) entry which is preliminary data.</text>
</comment>
<name>A0A853C8Z2_9ACTN</name>
<proteinExistence type="predicted"/>
<reference evidence="2 3" key="1">
    <citation type="submission" date="2020-07" db="EMBL/GenBank/DDBJ databases">
        <title>Sequencing the genomes of 1000 actinobacteria strains.</title>
        <authorList>
            <person name="Klenk H.-P."/>
        </authorList>
    </citation>
    <scope>NUCLEOTIDE SEQUENCE [LARGE SCALE GENOMIC DNA]</scope>
    <source>
        <strain evidence="2 3">DSM 104001</strain>
    </source>
</reference>
<protein>
    <submittedName>
        <fullName evidence="2">Uncharacterized protein</fullName>
    </submittedName>
</protein>